<accession>A0A3G9GEI6</accession>
<reference evidence="1 2" key="2">
    <citation type="journal article" date="2017" name="Genome Announc.">
        <title>Draft genome sequence of Aquitalea magnusonii strain H3, a plant growth-promoting bacterium of duckweed Lemna minor.</title>
        <authorList>
            <person name="Ishizawa H."/>
            <person name="Kuroda M."/>
            <person name="Ike M."/>
        </authorList>
    </citation>
    <scope>NUCLEOTIDE SEQUENCE [LARGE SCALE GENOMIC DNA]</scope>
    <source>
        <strain evidence="1 2">H3</strain>
    </source>
</reference>
<proteinExistence type="predicted"/>
<organism evidence="1 2">
    <name type="scientific">Aquitalea magnusonii</name>
    <dbReference type="NCBI Taxonomy" id="332411"/>
    <lineage>
        <taxon>Bacteria</taxon>
        <taxon>Pseudomonadati</taxon>
        <taxon>Pseudomonadota</taxon>
        <taxon>Betaproteobacteria</taxon>
        <taxon>Neisseriales</taxon>
        <taxon>Chromobacteriaceae</taxon>
        <taxon>Aquitalea</taxon>
    </lineage>
</organism>
<evidence type="ECO:0000313" key="1">
    <source>
        <dbReference type="EMBL" id="BBF85223.1"/>
    </source>
</evidence>
<protein>
    <submittedName>
        <fullName evidence="1">Uncharacterized protein</fullName>
    </submittedName>
</protein>
<reference evidence="2" key="1">
    <citation type="journal article" date="2017" name="Biotechnol. Biofuels">
        <title>Evaluation of environmental bacterial communities as a factor affecting the growth of duckweed Lemna minor.</title>
        <authorList>
            <person name="Ishizawa H."/>
            <person name="Kuroda M."/>
            <person name="Morikawa M."/>
            <person name="Ike M."/>
        </authorList>
    </citation>
    <scope>NUCLEOTIDE SEQUENCE [LARGE SCALE GENOMIC DNA]</scope>
    <source>
        <strain evidence="2">H3</strain>
    </source>
</reference>
<keyword evidence="2" id="KW-1185">Reference proteome</keyword>
<gene>
    <name evidence="1" type="ORF">DLM_1604</name>
</gene>
<dbReference type="Proteomes" id="UP000198290">
    <property type="component" value="Chromosome"/>
</dbReference>
<name>A0A3G9GEI6_9NEIS</name>
<dbReference type="AlphaFoldDB" id="A0A3G9GEI6"/>
<evidence type="ECO:0000313" key="2">
    <source>
        <dbReference type="Proteomes" id="UP000198290"/>
    </source>
</evidence>
<sequence>MFVSRLTEELLLLLESAANCARPADEMLTTSAKLAAWAAVPARLSCVAAID</sequence>
<reference evidence="2" key="3">
    <citation type="journal article" date="2017" name="Plant Physiol. Biochem.">
        <title>Differential oxidative and antioxidative response of duckweed Lemna minor toward plant growth promoting/inhibiting bacteria.</title>
        <authorList>
            <person name="Ishizawa H."/>
            <person name="Kuroda M."/>
            <person name="Morikawa M."/>
            <person name="Ike M."/>
        </authorList>
    </citation>
    <scope>NUCLEOTIDE SEQUENCE [LARGE SCALE GENOMIC DNA]</scope>
    <source>
        <strain evidence="2">H3</strain>
    </source>
</reference>
<dbReference type="EMBL" id="AP018823">
    <property type="protein sequence ID" value="BBF85223.1"/>
    <property type="molecule type" value="Genomic_DNA"/>
</dbReference>
<dbReference type="KEGG" id="amah:DLM_1604"/>